<feature type="domain" description="HTH cro/C1-type" evidence="3">
    <location>
        <begin position="7"/>
        <end position="61"/>
    </location>
</feature>
<feature type="transmembrane region" description="Helical" evidence="2">
    <location>
        <begin position="114"/>
        <end position="135"/>
    </location>
</feature>
<organism evidence="4 5">
    <name type="scientific">Lactococcus lactis</name>
    <dbReference type="NCBI Taxonomy" id="1358"/>
    <lineage>
        <taxon>Bacteria</taxon>
        <taxon>Bacillati</taxon>
        <taxon>Bacillota</taxon>
        <taxon>Bacilli</taxon>
        <taxon>Lactobacillales</taxon>
        <taxon>Streptococcaceae</taxon>
        <taxon>Lactococcus</taxon>
    </lineage>
</organism>
<keyword evidence="2" id="KW-0472">Membrane</keyword>
<keyword evidence="2" id="KW-0812">Transmembrane</keyword>
<dbReference type="EMBL" id="JARQDL010000001">
    <property type="protein sequence ID" value="MDT2944607.1"/>
    <property type="molecule type" value="Genomic_DNA"/>
</dbReference>
<dbReference type="GO" id="GO:0003677">
    <property type="term" value="F:DNA binding"/>
    <property type="evidence" value="ECO:0007669"/>
    <property type="project" value="UniProtKB-KW"/>
</dbReference>
<protein>
    <submittedName>
        <fullName evidence="4">Helix-turn-helix transcriptional regulator</fullName>
    </submittedName>
</protein>
<dbReference type="Gene3D" id="1.10.260.40">
    <property type="entry name" value="lambda repressor-like DNA-binding domains"/>
    <property type="match status" value="1"/>
</dbReference>
<dbReference type="InterPro" id="IPR001387">
    <property type="entry name" value="Cro/C1-type_HTH"/>
</dbReference>
<dbReference type="SUPFAM" id="SSF47413">
    <property type="entry name" value="lambda repressor-like DNA-binding domains"/>
    <property type="match status" value="1"/>
</dbReference>
<dbReference type="Proteomes" id="UP001250218">
    <property type="component" value="Unassembled WGS sequence"/>
</dbReference>
<reference evidence="4" key="1">
    <citation type="submission" date="2023-03" db="EMBL/GenBank/DDBJ databases">
        <authorList>
            <person name="Shen W."/>
            <person name="Cai J."/>
        </authorList>
    </citation>
    <scope>NUCLEOTIDE SEQUENCE</scope>
    <source>
        <strain evidence="4">Y37</strain>
    </source>
</reference>
<evidence type="ECO:0000256" key="2">
    <source>
        <dbReference type="SAM" id="Phobius"/>
    </source>
</evidence>
<comment type="caution">
    <text evidence="4">The sequence shown here is derived from an EMBL/GenBank/DDBJ whole genome shotgun (WGS) entry which is preliminary data.</text>
</comment>
<dbReference type="Pfam" id="PF01381">
    <property type="entry name" value="HTH_3"/>
    <property type="match status" value="1"/>
</dbReference>
<dbReference type="CDD" id="cd00093">
    <property type="entry name" value="HTH_XRE"/>
    <property type="match status" value="1"/>
</dbReference>
<name>A0AAW8U7G7_9LACT</name>
<evidence type="ECO:0000313" key="4">
    <source>
        <dbReference type="EMBL" id="MDT2944607.1"/>
    </source>
</evidence>
<dbReference type="PANTHER" id="PTHR46558:SF13">
    <property type="entry name" value="HTH-TYPE TRANSCRIPTIONAL REGULATOR IMMR"/>
    <property type="match status" value="1"/>
</dbReference>
<dbReference type="SMART" id="SM00530">
    <property type="entry name" value="HTH_XRE"/>
    <property type="match status" value="1"/>
</dbReference>
<gene>
    <name evidence="4" type="ORF">P7I04_00970</name>
</gene>
<evidence type="ECO:0000313" key="5">
    <source>
        <dbReference type="Proteomes" id="UP001250218"/>
    </source>
</evidence>
<proteinExistence type="predicted"/>
<dbReference type="InterPro" id="IPR010982">
    <property type="entry name" value="Lambda_DNA-bd_dom_sf"/>
</dbReference>
<dbReference type="PANTHER" id="PTHR46558">
    <property type="entry name" value="TRACRIPTIONAL REGULATORY PROTEIN-RELATED-RELATED"/>
    <property type="match status" value="1"/>
</dbReference>
<accession>A0AAW8U7G7</accession>
<feature type="transmembrane region" description="Helical" evidence="2">
    <location>
        <begin position="174"/>
        <end position="197"/>
    </location>
</feature>
<keyword evidence="2" id="KW-1133">Transmembrane helix</keyword>
<dbReference type="RefSeq" id="WP_311803946.1">
    <property type="nucleotide sequence ID" value="NZ_JARQCL010000003.1"/>
</dbReference>
<evidence type="ECO:0000256" key="1">
    <source>
        <dbReference type="ARBA" id="ARBA00023125"/>
    </source>
</evidence>
<dbReference type="PROSITE" id="PS50943">
    <property type="entry name" value="HTH_CROC1"/>
    <property type="match status" value="1"/>
</dbReference>
<keyword evidence="1" id="KW-0238">DNA-binding</keyword>
<evidence type="ECO:0000259" key="3">
    <source>
        <dbReference type="PROSITE" id="PS50943"/>
    </source>
</evidence>
<dbReference type="AlphaFoldDB" id="A0AAW8U7G7"/>
<sequence length="206" mass="23199">MDLSTILVEERKKKGVTQQEVADTLYISRQSLSNWENGKNFPDVPMLIELSNYYGFSLDIIKGDTQFMKQVKKDYELINTKKANKKYSVLLIILTALILLISLVLLPLAGNHMTLMKCLVVFDLLLCIPLLHVAVKFTKVAYQHYEGIADSPLWVPKAFGYGVSINPYNKVGKILTIALLVILDLFFIGAVVAIVFLDYPATSFIH</sequence>
<feature type="transmembrane region" description="Helical" evidence="2">
    <location>
        <begin position="87"/>
        <end position="108"/>
    </location>
</feature>